<name>A0A2M8PA07_9CHLR</name>
<evidence type="ECO:0000256" key="8">
    <source>
        <dbReference type="SAM" id="Phobius"/>
    </source>
</evidence>
<feature type="non-terminal residue" evidence="10">
    <location>
        <position position="1"/>
    </location>
</feature>
<dbReference type="InterPro" id="IPR001173">
    <property type="entry name" value="Glyco_trans_2-like"/>
</dbReference>
<dbReference type="GO" id="GO:0005886">
    <property type="term" value="C:plasma membrane"/>
    <property type="evidence" value="ECO:0007669"/>
    <property type="project" value="TreeGrafter"/>
</dbReference>
<feature type="transmembrane region" description="Helical" evidence="8">
    <location>
        <begin position="183"/>
        <end position="204"/>
    </location>
</feature>
<keyword evidence="2" id="KW-0328">Glycosyltransferase</keyword>
<dbReference type="PANTHER" id="PTHR48090:SF3">
    <property type="entry name" value="UNDECAPRENYL-PHOSPHATE 4-DEOXY-4-FORMAMIDO-L-ARABINOSE TRANSFERASE"/>
    <property type="match status" value="1"/>
</dbReference>
<evidence type="ECO:0000256" key="5">
    <source>
        <dbReference type="ARBA" id="ARBA00022985"/>
    </source>
</evidence>
<evidence type="ECO:0000256" key="3">
    <source>
        <dbReference type="ARBA" id="ARBA00022679"/>
    </source>
</evidence>
<dbReference type="Gene3D" id="3.90.550.10">
    <property type="entry name" value="Spore Coat Polysaccharide Biosynthesis Protein SpsA, Chain A"/>
    <property type="match status" value="1"/>
</dbReference>
<dbReference type="Pfam" id="PF00535">
    <property type="entry name" value="Glycos_transf_2"/>
    <property type="match status" value="1"/>
</dbReference>
<evidence type="ECO:0000313" key="10">
    <source>
        <dbReference type="EMBL" id="PJF34391.1"/>
    </source>
</evidence>
<keyword evidence="3 10" id="KW-0808">Transferase</keyword>
<keyword evidence="1" id="KW-1003">Cell membrane</keyword>
<dbReference type="InterPro" id="IPR050256">
    <property type="entry name" value="Glycosyltransferase_2"/>
</dbReference>
<proteinExistence type="predicted"/>
<keyword evidence="4 8" id="KW-0812">Transmembrane</keyword>
<gene>
    <name evidence="10" type="ORF">CUN49_15900</name>
</gene>
<evidence type="ECO:0000256" key="6">
    <source>
        <dbReference type="ARBA" id="ARBA00022989"/>
    </source>
</evidence>
<protein>
    <submittedName>
        <fullName evidence="10">Glycosyltransferase</fullName>
    </submittedName>
</protein>
<dbReference type="GO" id="GO:0099621">
    <property type="term" value="F:undecaprenyl-phosphate 4-deoxy-4-formamido-L-arabinose transferase activity"/>
    <property type="evidence" value="ECO:0007669"/>
    <property type="project" value="TreeGrafter"/>
</dbReference>
<dbReference type="Proteomes" id="UP000229681">
    <property type="component" value="Unassembled WGS sequence"/>
</dbReference>
<reference evidence="10 11" key="1">
    <citation type="submission" date="2017-11" db="EMBL/GenBank/DDBJ databases">
        <title>Evolution of Phototrophy in the Chloroflexi Phylum Driven by Horizontal Gene Transfer.</title>
        <authorList>
            <person name="Ward L.M."/>
            <person name="Hemp J."/>
            <person name="Shih P.M."/>
            <person name="Mcglynn S.E."/>
            <person name="Fischer W."/>
        </authorList>
    </citation>
    <scope>NUCLEOTIDE SEQUENCE [LARGE SCALE GENOMIC DNA]</scope>
    <source>
        <strain evidence="10">JP3_13</strain>
    </source>
</reference>
<evidence type="ECO:0000313" key="11">
    <source>
        <dbReference type="Proteomes" id="UP000229681"/>
    </source>
</evidence>
<dbReference type="InterPro" id="IPR029044">
    <property type="entry name" value="Nucleotide-diphossugar_trans"/>
</dbReference>
<comment type="caution">
    <text evidence="10">The sequence shown here is derived from an EMBL/GenBank/DDBJ whole genome shotgun (WGS) entry which is preliminary data.</text>
</comment>
<dbReference type="EMBL" id="PGTM01000419">
    <property type="protein sequence ID" value="PJF34391.1"/>
    <property type="molecule type" value="Genomic_DNA"/>
</dbReference>
<dbReference type="PANTHER" id="PTHR48090">
    <property type="entry name" value="UNDECAPRENYL-PHOSPHATE 4-DEOXY-4-FORMAMIDO-L-ARABINOSE TRANSFERASE-RELATED"/>
    <property type="match status" value="1"/>
</dbReference>
<feature type="transmembrane region" description="Helical" evidence="8">
    <location>
        <begin position="216"/>
        <end position="242"/>
    </location>
</feature>
<evidence type="ECO:0000256" key="2">
    <source>
        <dbReference type="ARBA" id="ARBA00022676"/>
    </source>
</evidence>
<accession>A0A2M8PA07</accession>
<sequence>DQSWTVIQALAERHAWITGIDLMRNYGQHNALLCGIRAAKHAVIVTMDDDLQHPPAEIPKLLAELAKGYDVVYGTPIQEQHGLWRDLASQVTKLALQSAMGIQTARKVSAFRAFRSEIRRAFAHYNSPYVSIDVLLTWGTTRFSAIAVEHAPRRFGKSNYTLRKLIIHTFNMMTGFSALPLQLASLLGFAFTGLGGLIFLYVIGRYLIEGGSVPGFPFLASMIAIFSGVQLFTLGIIGEYLARMHFRSMERPASVVRQVIRHKEHIQEFQK</sequence>
<keyword evidence="5" id="KW-0448">Lipopolysaccharide biosynthesis</keyword>
<evidence type="ECO:0000256" key="7">
    <source>
        <dbReference type="ARBA" id="ARBA00023136"/>
    </source>
</evidence>
<keyword evidence="6 8" id="KW-1133">Transmembrane helix</keyword>
<dbReference type="GO" id="GO:0009103">
    <property type="term" value="P:lipopolysaccharide biosynthetic process"/>
    <property type="evidence" value="ECO:0007669"/>
    <property type="project" value="UniProtKB-KW"/>
</dbReference>
<dbReference type="SUPFAM" id="SSF53448">
    <property type="entry name" value="Nucleotide-diphospho-sugar transferases"/>
    <property type="match status" value="1"/>
</dbReference>
<evidence type="ECO:0000256" key="4">
    <source>
        <dbReference type="ARBA" id="ARBA00022692"/>
    </source>
</evidence>
<organism evidence="10 11">
    <name type="scientific">Candidatus Thermofonsia Clade 1 bacterium</name>
    <dbReference type="NCBI Taxonomy" id="2364210"/>
    <lineage>
        <taxon>Bacteria</taxon>
        <taxon>Bacillati</taxon>
        <taxon>Chloroflexota</taxon>
        <taxon>Candidatus Thermofontia</taxon>
        <taxon>Candidatus Thermofonsia Clade 1</taxon>
    </lineage>
</organism>
<keyword evidence="7 8" id="KW-0472">Membrane</keyword>
<evidence type="ECO:0000259" key="9">
    <source>
        <dbReference type="Pfam" id="PF00535"/>
    </source>
</evidence>
<evidence type="ECO:0000256" key="1">
    <source>
        <dbReference type="ARBA" id="ARBA00022475"/>
    </source>
</evidence>
<dbReference type="AlphaFoldDB" id="A0A2M8PA07"/>
<feature type="domain" description="Glycosyltransferase 2-like" evidence="9">
    <location>
        <begin position="1"/>
        <end position="97"/>
    </location>
</feature>